<comment type="caution">
    <text evidence="9">The sequence shown here is derived from an EMBL/GenBank/DDBJ whole genome shotgun (WGS) entry which is preliminary data.</text>
</comment>
<dbReference type="InterPro" id="IPR006091">
    <property type="entry name" value="Acyl-CoA_Oxase/DH_mid-dom"/>
</dbReference>
<sequence>MRTKARRFAEDVLRDVKASAEQLSTPAERFAATKPAYERLVSGGFLRACIRETAGGDRSCLTDVALLTEELFCGSPGVALTLVGTVLGLQPVVVGGTREQQSRLLAPFLTGHGAPLAGFCSSEPGGSANAGSPPPGEGVRTAARVDGDDWIINGRKRWVSSATGWDGSGADLLCVVARTDPSVPPAGGVSVLAVEGPVDGLVLEGIIDSPGFRAHFLPDFTFRGVRSSRRNLIGREGAGLRLVSESFAEASALVGVMGVALMRAAFVHVLQFAKSERRGGAVPIIDHQAVGYELVNAKARMEACRSLTWRACRAIDAGSVAAAELANCAKIFSSETAVSVITDLTRVVGVESYDLSNPLNGLLQDALALPVFGGGNLGVRRRALHALIQSAEYDPLTSSDVP</sequence>
<comment type="cofactor">
    <cofactor evidence="1 5">
        <name>FAD</name>
        <dbReference type="ChEBI" id="CHEBI:57692"/>
    </cofactor>
</comment>
<dbReference type="SUPFAM" id="SSF47203">
    <property type="entry name" value="Acyl-CoA dehydrogenase C-terminal domain-like"/>
    <property type="match status" value="1"/>
</dbReference>
<dbReference type="GO" id="GO:0046359">
    <property type="term" value="P:butyrate catabolic process"/>
    <property type="evidence" value="ECO:0007669"/>
    <property type="project" value="TreeGrafter"/>
</dbReference>
<feature type="domain" description="Acyl-CoA dehydrogenase/oxidase N-terminal" evidence="8">
    <location>
        <begin position="1"/>
        <end position="111"/>
    </location>
</feature>
<dbReference type="InterPro" id="IPR046373">
    <property type="entry name" value="Acyl-CoA_Oxase/DH_mid-dom_sf"/>
</dbReference>
<dbReference type="InterPro" id="IPR037069">
    <property type="entry name" value="AcylCoA_DH/ox_N_sf"/>
</dbReference>
<dbReference type="AlphaFoldDB" id="A0A2T0TV88"/>
<dbReference type="InterPro" id="IPR009100">
    <property type="entry name" value="AcylCoA_DH/oxidase_NM_dom_sf"/>
</dbReference>
<dbReference type="PANTHER" id="PTHR43884:SF12">
    <property type="entry name" value="ISOVALERYL-COA DEHYDROGENASE, MITOCHONDRIAL-RELATED"/>
    <property type="match status" value="1"/>
</dbReference>
<dbReference type="Pfam" id="PF02771">
    <property type="entry name" value="Acyl-CoA_dh_N"/>
    <property type="match status" value="1"/>
</dbReference>
<dbReference type="CDD" id="cd00567">
    <property type="entry name" value="ACAD"/>
    <property type="match status" value="1"/>
</dbReference>
<dbReference type="Pfam" id="PF00441">
    <property type="entry name" value="Acyl-CoA_dh_1"/>
    <property type="match status" value="1"/>
</dbReference>
<dbReference type="InterPro" id="IPR036250">
    <property type="entry name" value="AcylCo_DH-like_C"/>
</dbReference>
<proteinExistence type="inferred from homology"/>
<dbReference type="Gene3D" id="2.40.110.10">
    <property type="entry name" value="Butyryl-CoA Dehydrogenase, subunit A, domain 2"/>
    <property type="match status" value="1"/>
</dbReference>
<dbReference type="InterPro" id="IPR009075">
    <property type="entry name" value="AcylCo_DH/oxidase_C"/>
</dbReference>
<evidence type="ECO:0000256" key="2">
    <source>
        <dbReference type="ARBA" id="ARBA00009347"/>
    </source>
</evidence>
<evidence type="ECO:0000259" key="6">
    <source>
        <dbReference type="Pfam" id="PF00441"/>
    </source>
</evidence>
<gene>
    <name evidence="9" type="ORF">LY71_10521</name>
</gene>
<evidence type="ECO:0000313" key="10">
    <source>
        <dbReference type="Proteomes" id="UP000239210"/>
    </source>
</evidence>
<dbReference type="InterPro" id="IPR013786">
    <property type="entry name" value="AcylCoA_DH/ox_N"/>
</dbReference>
<keyword evidence="5" id="KW-0560">Oxidoreductase</keyword>
<evidence type="ECO:0000256" key="5">
    <source>
        <dbReference type="RuleBase" id="RU362125"/>
    </source>
</evidence>
<evidence type="ECO:0000313" key="9">
    <source>
        <dbReference type="EMBL" id="PRY49577.1"/>
    </source>
</evidence>
<evidence type="ECO:0000256" key="4">
    <source>
        <dbReference type="ARBA" id="ARBA00022827"/>
    </source>
</evidence>
<protein>
    <recommendedName>
        <fullName evidence="11">Alkylation response protein AidB-like acyl-CoA dehydrogenase</fullName>
    </recommendedName>
</protein>
<keyword evidence="4 5" id="KW-0274">FAD</keyword>
<dbReference type="Gene3D" id="1.20.140.10">
    <property type="entry name" value="Butyryl-CoA Dehydrogenase, subunit A, domain 3"/>
    <property type="match status" value="1"/>
</dbReference>
<keyword evidence="3 5" id="KW-0285">Flavoprotein</keyword>
<comment type="similarity">
    <text evidence="2 5">Belongs to the acyl-CoA dehydrogenase family.</text>
</comment>
<reference evidence="9 10" key="1">
    <citation type="submission" date="2018-03" db="EMBL/GenBank/DDBJ databases">
        <title>Genomic Encyclopedia of Archaeal and Bacterial Type Strains, Phase II (KMG-II): from individual species to whole genera.</title>
        <authorList>
            <person name="Goeker M."/>
        </authorList>
    </citation>
    <scope>NUCLEOTIDE SEQUENCE [LARGE SCALE GENOMIC DNA]</scope>
    <source>
        <strain evidence="9 10">DSM 45416</strain>
    </source>
</reference>
<evidence type="ECO:0008006" key="11">
    <source>
        <dbReference type="Google" id="ProtNLM"/>
    </source>
</evidence>
<dbReference type="GO" id="GO:0050660">
    <property type="term" value="F:flavin adenine dinucleotide binding"/>
    <property type="evidence" value="ECO:0007669"/>
    <property type="project" value="InterPro"/>
</dbReference>
<feature type="domain" description="Acyl-CoA dehydrogenase/oxidase C-terminal" evidence="6">
    <location>
        <begin position="237"/>
        <end position="375"/>
    </location>
</feature>
<name>A0A2T0TV88_9ACTN</name>
<dbReference type="Gene3D" id="1.10.540.10">
    <property type="entry name" value="Acyl-CoA dehydrogenase/oxidase, N-terminal domain"/>
    <property type="match status" value="1"/>
</dbReference>
<dbReference type="Pfam" id="PF02770">
    <property type="entry name" value="Acyl-CoA_dh_M"/>
    <property type="match status" value="1"/>
</dbReference>
<evidence type="ECO:0000256" key="3">
    <source>
        <dbReference type="ARBA" id="ARBA00022630"/>
    </source>
</evidence>
<accession>A0A2T0TV88</accession>
<evidence type="ECO:0000256" key="1">
    <source>
        <dbReference type="ARBA" id="ARBA00001974"/>
    </source>
</evidence>
<dbReference type="SUPFAM" id="SSF56645">
    <property type="entry name" value="Acyl-CoA dehydrogenase NM domain-like"/>
    <property type="match status" value="1"/>
</dbReference>
<evidence type="ECO:0000259" key="7">
    <source>
        <dbReference type="Pfam" id="PF02770"/>
    </source>
</evidence>
<dbReference type="GO" id="GO:0003995">
    <property type="term" value="F:acyl-CoA dehydrogenase activity"/>
    <property type="evidence" value="ECO:0007669"/>
    <property type="project" value="TreeGrafter"/>
</dbReference>
<dbReference type="GO" id="GO:0033539">
    <property type="term" value="P:fatty acid beta-oxidation using acyl-CoA dehydrogenase"/>
    <property type="evidence" value="ECO:0007669"/>
    <property type="project" value="TreeGrafter"/>
</dbReference>
<evidence type="ECO:0000259" key="8">
    <source>
        <dbReference type="Pfam" id="PF02771"/>
    </source>
</evidence>
<feature type="domain" description="Acyl-CoA oxidase/dehydrogenase middle" evidence="7">
    <location>
        <begin position="119"/>
        <end position="224"/>
    </location>
</feature>
<organism evidence="9 10">
    <name type="scientific">Geodermatophilus tzadiensis</name>
    <dbReference type="NCBI Taxonomy" id="1137988"/>
    <lineage>
        <taxon>Bacteria</taxon>
        <taxon>Bacillati</taxon>
        <taxon>Actinomycetota</taxon>
        <taxon>Actinomycetes</taxon>
        <taxon>Geodermatophilales</taxon>
        <taxon>Geodermatophilaceae</taxon>
        <taxon>Geodermatophilus</taxon>
    </lineage>
</organism>
<keyword evidence="10" id="KW-1185">Reference proteome</keyword>
<dbReference type="EMBL" id="PVTG01000005">
    <property type="protein sequence ID" value="PRY49577.1"/>
    <property type="molecule type" value="Genomic_DNA"/>
</dbReference>
<dbReference type="Proteomes" id="UP000239210">
    <property type="component" value="Unassembled WGS sequence"/>
</dbReference>
<dbReference type="PANTHER" id="PTHR43884">
    <property type="entry name" value="ACYL-COA DEHYDROGENASE"/>
    <property type="match status" value="1"/>
</dbReference>